<dbReference type="GO" id="GO:0006096">
    <property type="term" value="P:glycolytic process"/>
    <property type="evidence" value="ECO:0007669"/>
    <property type="project" value="UniProtKB-KW"/>
</dbReference>
<name>T1ASG2_9ZZZZ</name>
<gene>
    <name evidence="1" type="ORF">B1B_08201</name>
</gene>
<reference evidence="1" key="2">
    <citation type="journal article" date="2014" name="ISME J.">
        <title>Microbial stratification in low pH oxic and suboxic macroscopic growths along an acid mine drainage.</title>
        <authorList>
            <person name="Mendez-Garcia C."/>
            <person name="Mesa V."/>
            <person name="Sprenger R.R."/>
            <person name="Richter M."/>
            <person name="Diez M.S."/>
            <person name="Solano J."/>
            <person name="Bargiela R."/>
            <person name="Golyshina O.V."/>
            <person name="Manteca A."/>
            <person name="Ramos J.L."/>
            <person name="Gallego J.R."/>
            <person name="Llorente I."/>
            <person name="Martins Dos Santos V.A."/>
            <person name="Jensen O.N."/>
            <person name="Pelaez A.I."/>
            <person name="Sanchez J."/>
            <person name="Ferrer M."/>
        </authorList>
    </citation>
    <scope>NUCLEOTIDE SEQUENCE</scope>
</reference>
<proteinExistence type="predicted"/>
<dbReference type="PANTHER" id="PTHR31209:SF0">
    <property type="entry name" value="METALLOENZYME DOMAIN-CONTAINING PROTEIN"/>
    <property type="match status" value="1"/>
</dbReference>
<comment type="caution">
    <text evidence="1">The sequence shown here is derived from an EMBL/GenBank/DDBJ whole genome shotgun (WGS) entry which is preliminary data.</text>
</comment>
<dbReference type="Pfam" id="PF10143">
    <property type="entry name" value="PhosphMutase"/>
    <property type="match status" value="1"/>
</dbReference>
<organism evidence="1">
    <name type="scientific">mine drainage metagenome</name>
    <dbReference type="NCBI Taxonomy" id="410659"/>
    <lineage>
        <taxon>unclassified sequences</taxon>
        <taxon>metagenomes</taxon>
        <taxon>ecological metagenomes</taxon>
    </lineage>
</organism>
<dbReference type="EMBL" id="AUZY01005325">
    <property type="protein sequence ID" value="EQD59468.1"/>
    <property type="molecule type" value="Genomic_DNA"/>
</dbReference>
<accession>T1ASG2</accession>
<dbReference type="GO" id="GO:0046872">
    <property type="term" value="F:metal ion binding"/>
    <property type="evidence" value="ECO:0007669"/>
    <property type="project" value="InterPro"/>
</dbReference>
<dbReference type="SUPFAM" id="SSF53649">
    <property type="entry name" value="Alkaline phosphatase-like"/>
    <property type="match status" value="1"/>
</dbReference>
<evidence type="ECO:0000313" key="1">
    <source>
        <dbReference type="EMBL" id="EQD59468.1"/>
    </source>
</evidence>
<sequence length="138" mass="14845">MMKKLLLVVLDGLGDRPNPQLNGETPLQAAYRPNLNALVSAGMGGMMYPVRKGLVCGSDTSHLSLLGYDPEKVYTGRGPFEAMGLGIVSRPGDIAFRANFATRDLKGMIVDRRAGRDISPILQAGQSKLSFSMNGTEF</sequence>
<protein>
    <submittedName>
        <fullName evidence="1">2,3-bisphosphoglycerate-independent phosphoglycerate mutase</fullName>
    </submittedName>
</protein>
<dbReference type="AlphaFoldDB" id="T1ASG2"/>
<dbReference type="Gene3D" id="3.40.720.10">
    <property type="entry name" value="Alkaline Phosphatase, subunit A"/>
    <property type="match status" value="1"/>
</dbReference>
<dbReference type="GO" id="GO:0004619">
    <property type="term" value="F:phosphoglycerate mutase activity"/>
    <property type="evidence" value="ECO:0007669"/>
    <property type="project" value="UniProtKB-EC"/>
</dbReference>
<dbReference type="InterPro" id="IPR004456">
    <property type="entry name" value="Pglycerate_mutase_ApgM"/>
</dbReference>
<dbReference type="PANTHER" id="PTHR31209">
    <property type="entry name" value="COFACTOR-INDEPENDENT PHOSPHOGLYCERATE MUTASE"/>
    <property type="match status" value="1"/>
</dbReference>
<dbReference type="InterPro" id="IPR017850">
    <property type="entry name" value="Alkaline_phosphatase_core_sf"/>
</dbReference>
<feature type="non-terminal residue" evidence="1">
    <location>
        <position position="138"/>
    </location>
</feature>
<reference evidence="1" key="1">
    <citation type="submission" date="2013-08" db="EMBL/GenBank/DDBJ databases">
        <authorList>
            <person name="Mendez C."/>
            <person name="Richter M."/>
            <person name="Ferrer M."/>
            <person name="Sanchez J."/>
        </authorList>
    </citation>
    <scope>NUCLEOTIDE SEQUENCE</scope>
</reference>